<feature type="chain" id="PRO_5046217936" evidence="1">
    <location>
        <begin position="21"/>
        <end position="114"/>
    </location>
</feature>
<feature type="signal peptide" evidence="1">
    <location>
        <begin position="1"/>
        <end position="20"/>
    </location>
</feature>
<proteinExistence type="predicted"/>
<sequence>MSKTIVVLALVCCIVVHVQCESIIYCPDPANPGYLQFEEQITSSFPTTIPVHFPSSGTELEISCLLIDCGDNVTAKITAGIGFQVTVDELVFESWEPSTCKIQIYTSHADLTSA</sequence>
<organism evidence="2 3">
    <name type="scientific">Diabrotica virgifera virgifera</name>
    <name type="common">western corn rootworm</name>
    <dbReference type="NCBI Taxonomy" id="50390"/>
    <lineage>
        <taxon>Eukaryota</taxon>
        <taxon>Metazoa</taxon>
        <taxon>Ecdysozoa</taxon>
        <taxon>Arthropoda</taxon>
        <taxon>Hexapoda</taxon>
        <taxon>Insecta</taxon>
        <taxon>Pterygota</taxon>
        <taxon>Neoptera</taxon>
        <taxon>Endopterygota</taxon>
        <taxon>Coleoptera</taxon>
        <taxon>Polyphaga</taxon>
        <taxon>Cucujiformia</taxon>
        <taxon>Chrysomeloidea</taxon>
        <taxon>Chrysomelidae</taxon>
        <taxon>Galerucinae</taxon>
        <taxon>Diabroticina</taxon>
        <taxon>Diabroticites</taxon>
        <taxon>Diabrotica</taxon>
    </lineage>
</organism>
<evidence type="ECO:0000256" key="1">
    <source>
        <dbReference type="SAM" id="SignalP"/>
    </source>
</evidence>
<dbReference type="Proteomes" id="UP001652700">
    <property type="component" value="Unplaced"/>
</dbReference>
<protein>
    <submittedName>
        <fullName evidence="2">Uncharacterized protein</fullName>
    </submittedName>
</protein>
<name>A0ABM5IC83_DIAVI</name>
<dbReference type="GeneID" id="114325734"/>
<dbReference type="RefSeq" id="XP_028129665.2">
    <property type="nucleotide sequence ID" value="XM_028273864.2"/>
</dbReference>
<keyword evidence="3" id="KW-1185">Reference proteome</keyword>
<dbReference type="EnsemblMetazoa" id="XM_028273864.2">
    <property type="protein sequence ID" value="XP_028129665.2"/>
    <property type="gene ID" value="LOC114325734"/>
</dbReference>
<evidence type="ECO:0000313" key="2">
    <source>
        <dbReference type="EnsemblMetazoa" id="XP_028129665.2"/>
    </source>
</evidence>
<evidence type="ECO:0000313" key="3">
    <source>
        <dbReference type="Proteomes" id="UP001652700"/>
    </source>
</evidence>
<keyword evidence="1" id="KW-0732">Signal</keyword>
<accession>A0ABM5IC83</accession>
<reference evidence="2" key="1">
    <citation type="submission" date="2025-05" db="UniProtKB">
        <authorList>
            <consortium name="EnsemblMetazoa"/>
        </authorList>
    </citation>
    <scope>IDENTIFICATION</scope>
</reference>